<evidence type="ECO:0000313" key="2">
    <source>
        <dbReference type="Proteomes" id="UP000003947"/>
    </source>
</evidence>
<proteinExistence type="predicted"/>
<organism evidence="1 2">
    <name type="scientific">Microvirga lotononidis</name>
    <dbReference type="NCBI Taxonomy" id="864069"/>
    <lineage>
        <taxon>Bacteria</taxon>
        <taxon>Pseudomonadati</taxon>
        <taxon>Pseudomonadota</taxon>
        <taxon>Alphaproteobacteria</taxon>
        <taxon>Hyphomicrobiales</taxon>
        <taxon>Methylobacteriaceae</taxon>
        <taxon>Microvirga</taxon>
    </lineage>
</organism>
<name>I4Z0W9_9HYPH</name>
<dbReference type="Proteomes" id="UP000003947">
    <property type="component" value="Unassembled WGS sequence"/>
</dbReference>
<accession>I4Z0W9</accession>
<reference evidence="1 2" key="1">
    <citation type="submission" date="2012-02" db="EMBL/GenBank/DDBJ databases">
        <title>Improved High-Quality Draft sequence of Microvirga sp. WSM3557.</title>
        <authorList>
            <consortium name="US DOE Joint Genome Institute"/>
            <person name="Lucas S."/>
            <person name="Han J."/>
            <person name="Lapidus A."/>
            <person name="Cheng J.-F."/>
            <person name="Goodwin L."/>
            <person name="Pitluck S."/>
            <person name="Peters L."/>
            <person name="Zhang X."/>
            <person name="Detter J.C."/>
            <person name="Han C."/>
            <person name="Tapia R."/>
            <person name="Land M."/>
            <person name="Hauser L."/>
            <person name="Kyrpides N."/>
            <person name="Ivanova N."/>
            <person name="Pagani I."/>
            <person name="Brau L."/>
            <person name="Yates R."/>
            <person name="O'Hara G."/>
            <person name="Rui T."/>
            <person name="Howieson J."/>
            <person name="Reeve W."/>
            <person name="Woyke T."/>
        </authorList>
    </citation>
    <scope>NUCLEOTIDE SEQUENCE [LARGE SCALE GENOMIC DNA]</scope>
    <source>
        <strain evidence="1 2">WSM3557</strain>
    </source>
</reference>
<keyword evidence="2" id="KW-1185">Reference proteome</keyword>
<protein>
    <submittedName>
        <fullName evidence="1">Uncharacterized protein</fullName>
    </submittedName>
</protein>
<dbReference type="PATRIC" id="fig|864069.3.peg.1310"/>
<gene>
    <name evidence="1" type="ORF">MicloDRAFT_00011810</name>
</gene>
<evidence type="ECO:0000313" key="1">
    <source>
        <dbReference type="EMBL" id="EIM29861.1"/>
    </source>
</evidence>
<dbReference type="HOGENOM" id="CLU_3009269_0_0_5"/>
<dbReference type="AlphaFoldDB" id="I4Z0W9"/>
<sequence length="56" mass="6237">MHSVLTKRTGLSLPKADFLLSGRAVLVMVISGYLRLQEDLQIEELRPLVAAHEHAL</sequence>
<dbReference type="EMBL" id="JH660640">
    <property type="protein sequence ID" value="EIM29861.1"/>
    <property type="molecule type" value="Genomic_DNA"/>
</dbReference>